<comment type="subcellular location">
    <subcellularLocation>
        <location evidence="3">Cytoplasm</location>
    </subcellularLocation>
    <subcellularLocation>
        <location evidence="2">Mitochondrion</location>
    </subcellularLocation>
</comment>
<comment type="catalytic activity">
    <reaction evidence="14">
        <text>2 glutathione + NADP(+) = glutathione disulfide + NADPH + H(+)</text>
        <dbReference type="Rhea" id="RHEA:11740"/>
        <dbReference type="ChEBI" id="CHEBI:15378"/>
        <dbReference type="ChEBI" id="CHEBI:57783"/>
        <dbReference type="ChEBI" id="CHEBI:57925"/>
        <dbReference type="ChEBI" id="CHEBI:58297"/>
        <dbReference type="ChEBI" id="CHEBI:58349"/>
        <dbReference type="EC" id="1.8.1.7"/>
    </reaction>
</comment>
<dbReference type="InterPro" id="IPR023753">
    <property type="entry name" value="FAD/NAD-binding_dom"/>
</dbReference>
<keyword evidence="6" id="KW-0963">Cytoplasm</keyword>
<evidence type="ECO:0000256" key="5">
    <source>
        <dbReference type="ARBA" id="ARBA00012607"/>
    </source>
</evidence>
<dbReference type="SUPFAM" id="SSF51905">
    <property type="entry name" value="FAD/NAD(P)-binding domain"/>
    <property type="match status" value="1"/>
</dbReference>
<evidence type="ECO:0000256" key="4">
    <source>
        <dbReference type="ARBA" id="ARBA00007532"/>
    </source>
</evidence>
<dbReference type="GO" id="GO:0045454">
    <property type="term" value="P:cell redox homeostasis"/>
    <property type="evidence" value="ECO:0007669"/>
    <property type="project" value="InterPro"/>
</dbReference>
<evidence type="ECO:0000256" key="15">
    <source>
        <dbReference type="ARBA" id="ARBA00056905"/>
    </source>
</evidence>
<dbReference type="EC" id="1.8.1.7" evidence="5"/>
<dbReference type="GO" id="GO:0050660">
    <property type="term" value="F:flavin adenine dinucleotide binding"/>
    <property type="evidence" value="ECO:0007669"/>
    <property type="project" value="InterPro"/>
</dbReference>
<dbReference type="SUPFAM" id="SSF55424">
    <property type="entry name" value="FAD/NAD-linked reductases, dimerisation (C-terminal) domain"/>
    <property type="match status" value="1"/>
</dbReference>
<evidence type="ECO:0000256" key="8">
    <source>
        <dbReference type="ARBA" id="ARBA00022827"/>
    </source>
</evidence>
<dbReference type="GO" id="GO:0005829">
    <property type="term" value="C:cytosol"/>
    <property type="evidence" value="ECO:0007669"/>
    <property type="project" value="TreeGrafter"/>
</dbReference>
<sequence length="272" mass="30013">MLANLGSDTHLLIRYDHVLRNFDNTIHEALTEAIEKGPVTLHKKTQITSVEKRSDGKLTLKTTNGGVIDDVDCLIWAVGRDPHTKNLNLDKVGIKKDEKGNIEVDRFQNTSAKNIHAVGDVCGQFLLTPVAIAAGRRLAHRLFNNETENHLKYENIATVVFSHPPLGTIGLTEEEAIKKHGKEAVTLYKSKFNPMYHAVTEHKEQCIMKLVCVGAEEKVVGVHMLGLGCDEMMQGFAVAVSMGATKKQFDDTVAIHPTSSEELVTMRGPIKP</sequence>
<dbReference type="GO" id="GO:0034599">
    <property type="term" value="P:cellular response to oxidative stress"/>
    <property type="evidence" value="ECO:0007669"/>
    <property type="project" value="TreeGrafter"/>
</dbReference>
<evidence type="ECO:0000256" key="9">
    <source>
        <dbReference type="ARBA" id="ARBA00022857"/>
    </source>
</evidence>
<dbReference type="InterPro" id="IPR046952">
    <property type="entry name" value="GSHR/TRXR-like"/>
</dbReference>
<evidence type="ECO:0000256" key="3">
    <source>
        <dbReference type="ARBA" id="ARBA00004496"/>
    </source>
</evidence>
<dbReference type="FunFam" id="3.30.390.30:FF:000003">
    <property type="entry name" value="Glutathione reductase"/>
    <property type="match status" value="1"/>
</dbReference>
<dbReference type="GO" id="GO:0006749">
    <property type="term" value="P:glutathione metabolic process"/>
    <property type="evidence" value="ECO:0007669"/>
    <property type="project" value="TreeGrafter"/>
</dbReference>
<reference evidence="19" key="1">
    <citation type="submission" date="2022-11" db="UniProtKB">
        <authorList>
            <consortium name="WormBaseParasite"/>
        </authorList>
    </citation>
    <scope>IDENTIFICATION</scope>
</reference>
<dbReference type="InterPro" id="IPR016156">
    <property type="entry name" value="FAD/NAD-linked_Rdtase_dimer_sf"/>
</dbReference>
<comment type="similarity">
    <text evidence="4">Belongs to the class-I pyridine nucleotide-disulfide oxidoreductase family.</text>
</comment>
<dbReference type="WBParaSite" id="PSAMB.scaffold502size49157.g6577.t2">
    <property type="protein sequence ID" value="PSAMB.scaffold502size49157.g6577.t2"/>
    <property type="gene ID" value="PSAMB.scaffold502size49157.g6577"/>
</dbReference>
<feature type="domain" description="Pyridine nucleotide-disulphide oxidoreductase dimerisation" evidence="16">
    <location>
        <begin position="156"/>
        <end position="266"/>
    </location>
</feature>
<dbReference type="PANTHER" id="PTHR42737:SF2">
    <property type="entry name" value="GLUTATHIONE REDUCTASE"/>
    <property type="match status" value="1"/>
</dbReference>
<keyword evidence="13" id="KW-0676">Redox-active center</keyword>
<dbReference type="AlphaFoldDB" id="A0A914WQK5"/>
<dbReference type="GO" id="GO:0005739">
    <property type="term" value="C:mitochondrion"/>
    <property type="evidence" value="ECO:0007669"/>
    <property type="project" value="UniProtKB-SubCell"/>
</dbReference>
<evidence type="ECO:0000313" key="19">
    <source>
        <dbReference type="WBParaSite" id="PSAMB.scaffold502size49157.g6577.t2"/>
    </source>
</evidence>
<comment type="cofactor">
    <cofactor evidence="1">
        <name>FAD</name>
        <dbReference type="ChEBI" id="CHEBI:57692"/>
    </cofactor>
</comment>
<evidence type="ECO:0000256" key="13">
    <source>
        <dbReference type="ARBA" id="ARBA00023284"/>
    </source>
</evidence>
<dbReference type="Pfam" id="PF07992">
    <property type="entry name" value="Pyr_redox_2"/>
    <property type="match status" value="1"/>
</dbReference>
<dbReference type="Gene3D" id="3.50.50.60">
    <property type="entry name" value="FAD/NAD(P)-binding domain"/>
    <property type="match status" value="1"/>
</dbReference>
<organism evidence="18 19">
    <name type="scientific">Plectus sambesii</name>
    <dbReference type="NCBI Taxonomy" id="2011161"/>
    <lineage>
        <taxon>Eukaryota</taxon>
        <taxon>Metazoa</taxon>
        <taxon>Ecdysozoa</taxon>
        <taxon>Nematoda</taxon>
        <taxon>Chromadorea</taxon>
        <taxon>Plectida</taxon>
        <taxon>Plectina</taxon>
        <taxon>Plectoidea</taxon>
        <taxon>Plectidae</taxon>
        <taxon>Plectus</taxon>
    </lineage>
</organism>
<comment type="function">
    <text evidence="15">Catalyzes the reduction of glutathione disulfide (GSSG) to reduced glutathione (GSH). Constitutes the major mechanism to maintain a high GSH:GSSG ratio in the cytosol.</text>
</comment>
<keyword evidence="8" id="KW-0274">FAD</keyword>
<protein>
    <recommendedName>
        <fullName evidence="5">glutathione-disulfide reductase</fullName>
        <ecNumber evidence="5">1.8.1.7</ecNumber>
    </recommendedName>
</protein>
<evidence type="ECO:0000259" key="17">
    <source>
        <dbReference type="Pfam" id="PF07992"/>
    </source>
</evidence>
<dbReference type="PANTHER" id="PTHR42737">
    <property type="entry name" value="GLUTATHIONE REDUCTASE"/>
    <property type="match status" value="1"/>
</dbReference>
<proteinExistence type="inferred from homology"/>
<evidence type="ECO:0000256" key="1">
    <source>
        <dbReference type="ARBA" id="ARBA00001974"/>
    </source>
</evidence>
<dbReference type="PRINTS" id="PR00411">
    <property type="entry name" value="PNDRDTASEI"/>
</dbReference>
<dbReference type="FunFam" id="3.50.50.60:FF:000671">
    <property type="entry name" value="Thioredoxin reductase 2, tandem duplicate 1"/>
    <property type="match status" value="1"/>
</dbReference>
<evidence type="ECO:0000259" key="16">
    <source>
        <dbReference type="Pfam" id="PF02852"/>
    </source>
</evidence>
<evidence type="ECO:0000256" key="2">
    <source>
        <dbReference type="ARBA" id="ARBA00004173"/>
    </source>
</evidence>
<dbReference type="GO" id="GO:0004362">
    <property type="term" value="F:glutathione-disulfide reductase (NADPH) activity"/>
    <property type="evidence" value="ECO:0007669"/>
    <property type="project" value="UniProtKB-EC"/>
</dbReference>
<evidence type="ECO:0000256" key="6">
    <source>
        <dbReference type="ARBA" id="ARBA00022490"/>
    </source>
</evidence>
<keyword evidence="11" id="KW-0496">Mitochondrion</keyword>
<dbReference type="Pfam" id="PF02852">
    <property type="entry name" value="Pyr_redox_dim"/>
    <property type="match status" value="1"/>
</dbReference>
<evidence type="ECO:0000256" key="12">
    <source>
        <dbReference type="ARBA" id="ARBA00023157"/>
    </source>
</evidence>
<keyword evidence="10" id="KW-0560">Oxidoreductase</keyword>
<accession>A0A914WQK5</accession>
<name>A0A914WQK5_9BILA</name>
<dbReference type="InterPro" id="IPR004099">
    <property type="entry name" value="Pyr_nucl-diS_OxRdtase_dimer"/>
</dbReference>
<evidence type="ECO:0000256" key="11">
    <source>
        <dbReference type="ARBA" id="ARBA00023128"/>
    </source>
</evidence>
<feature type="domain" description="FAD/NAD(P)-binding" evidence="17">
    <location>
        <begin position="2"/>
        <end position="135"/>
    </location>
</feature>
<evidence type="ECO:0000256" key="14">
    <source>
        <dbReference type="ARBA" id="ARBA00049142"/>
    </source>
</evidence>
<evidence type="ECO:0000256" key="7">
    <source>
        <dbReference type="ARBA" id="ARBA00022630"/>
    </source>
</evidence>
<dbReference type="InterPro" id="IPR036188">
    <property type="entry name" value="FAD/NAD-bd_sf"/>
</dbReference>
<dbReference type="Proteomes" id="UP000887566">
    <property type="component" value="Unplaced"/>
</dbReference>
<keyword evidence="7" id="KW-0285">Flavoprotein</keyword>
<keyword evidence="18" id="KW-1185">Reference proteome</keyword>
<evidence type="ECO:0000313" key="18">
    <source>
        <dbReference type="Proteomes" id="UP000887566"/>
    </source>
</evidence>
<evidence type="ECO:0000256" key="10">
    <source>
        <dbReference type="ARBA" id="ARBA00023002"/>
    </source>
</evidence>
<keyword evidence="12" id="KW-1015">Disulfide bond</keyword>
<keyword evidence="9" id="KW-0521">NADP</keyword>
<dbReference type="PRINTS" id="PR00368">
    <property type="entry name" value="FADPNR"/>
</dbReference>